<protein>
    <submittedName>
        <fullName evidence="2">Crp/Fnr family transcriptional regulator</fullName>
    </submittedName>
</protein>
<dbReference type="EMBL" id="SJSM01000001">
    <property type="protein sequence ID" value="TCC99559.1"/>
    <property type="molecule type" value="Genomic_DNA"/>
</dbReference>
<evidence type="ECO:0000313" key="3">
    <source>
        <dbReference type="Proteomes" id="UP000291117"/>
    </source>
</evidence>
<evidence type="ECO:0000313" key="1">
    <source>
        <dbReference type="EMBL" id="TCC99559.1"/>
    </source>
</evidence>
<dbReference type="SUPFAM" id="SSF51206">
    <property type="entry name" value="cAMP-binding domain-like"/>
    <property type="match status" value="1"/>
</dbReference>
<accession>A0A4R0NG92</accession>
<evidence type="ECO:0000313" key="4">
    <source>
        <dbReference type="Proteomes" id="UP000309594"/>
    </source>
</evidence>
<comment type="caution">
    <text evidence="2">The sequence shown here is derived from an EMBL/GenBank/DDBJ whole genome shotgun (WGS) entry which is preliminary data.</text>
</comment>
<reference evidence="2 4" key="2">
    <citation type="submission" date="2019-04" db="EMBL/GenBank/DDBJ databases">
        <title>Pedobacter sp. RP-1-16 sp. nov., isolated from Arctic soil.</title>
        <authorList>
            <person name="Dahal R.H."/>
            <person name="Kim D.-U."/>
        </authorList>
    </citation>
    <scope>NUCLEOTIDE SEQUENCE [LARGE SCALE GENOMIC DNA]</scope>
    <source>
        <strain evidence="2 4">RP-1-16</strain>
    </source>
</reference>
<dbReference type="Proteomes" id="UP000291117">
    <property type="component" value="Unassembled WGS sequence"/>
</dbReference>
<dbReference type="InterPro" id="IPR018490">
    <property type="entry name" value="cNMP-bd_dom_sf"/>
</dbReference>
<proteinExistence type="predicted"/>
<dbReference type="Gene3D" id="2.60.120.10">
    <property type="entry name" value="Jelly Rolls"/>
    <property type="match status" value="1"/>
</dbReference>
<gene>
    <name evidence="1" type="ORF">EZ444_02470</name>
    <name evidence="2" type="ORF">FBD94_09860</name>
</gene>
<accession>A0A4U1GH63</accession>
<evidence type="ECO:0000313" key="2">
    <source>
        <dbReference type="EMBL" id="TKC62509.1"/>
    </source>
</evidence>
<dbReference type="Proteomes" id="UP000309594">
    <property type="component" value="Unassembled WGS sequence"/>
</dbReference>
<name>A0A4U1GH63_9SPHI</name>
<dbReference type="OrthoDB" id="798621at2"/>
<dbReference type="AlphaFoldDB" id="A0A4U1GH63"/>
<dbReference type="EMBL" id="SWDX01000003">
    <property type="protein sequence ID" value="TKC62509.1"/>
    <property type="molecule type" value="Genomic_DNA"/>
</dbReference>
<dbReference type="RefSeq" id="WP_131606883.1">
    <property type="nucleotide sequence ID" value="NZ_SJSM01000001.1"/>
</dbReference>
<dbReference type="InterPro" id="IPR014710">
    <property type="entry name" value="RmlC-like_jellyroll"/>
</dbReference>
<reference evidence="1 3" key="1">
    <citation type="submission" date="2019-02" db="EMBL/GenBank/DDBJ databases">
        <title>Pedobacter sp. RP-3-8 sp. nov., isolated from Arctic soil.</title>
        <authorList>
            <person name="Dahal R.H."/>
        </authorList>
    </citation>
    <scope>NUCLEOTIDE SEQUENCE [LARGE SCALE GENOMIC DNA]</scope>
    <source>
        <strain evidence="1 3">RP-3-8</strain>
    </source>
</reference>
<sequence>MMTTSNVSNKERLREIIRQEIVPGLEALTGSLTEECIEHITSHSRLKQVTKNQFIQSSGSYEDGHLSYLYRGIAHSFYYHQETNKTFVTRLWKKDEIIFDTNSFVKSEDRLESIQMLEDGELIAINYYHLKSLLNKFPELFALFPYLQIDREKHSKYYQHLLKLTAEERVSLFIQHNPTLISRINKDAIALYLGMSRCRFSTALHKNI</sequence>
<organism evidence="2 4">
    <name type="scientific">Pedobacter hiemivivus</name>
    <dbReference type="NCBI Taxonomy" id="2530454"/>
    <lineage>
        <taxon>Bacteria</taxon>
        <taxon>Pseudomonadati</taxon>
        <taxon>Bacteroidota</taxon>
        <taxon>Sphingobacteriia</taxon>
        <taxon>Sphingobacteriales</taxon>
        <taxon>Sphingobacteriaceae</taxon>
        <taxon>Pedobacter</taxon>
    </lineage>
</organism>
<keyword evidence="3" id="KW-1185">Reference proteome</keyword>